<dbReference type="InterPro" id="IPR017941">
    <property type="entry name" value="Rieske_2Fe-2S"/>
</dbReference>
<keyword evidence="3" id="KW-0408">Iron</keyword>
<dbReference type="Proteomes" id="UP001551675">
    <property type="component" value="Unassembled WGS sequence"/>
</dbReference>
<keyword evidence="1" id="KW-0001">2Fe-2S</keyword>
<dbReference type="InterPro" id="IPR036922">
    <property type="entry name" value="Rieske_2Fe-2S_sf"/>
</dbReference>
<evidence type="ECO:0000256" key="3">
    <source>
        <dbReference type="ARBA" id="ARBA00023004"/>
    </source>
</evidence>
<dbReference type="PANTHER" id="PTHR21496">
    <property type="entry name" value="FERREDOXIN-RELATED"/>
    <property type="match status" value="1"/>
</dbReference>
<keyword evidence="7" id="KW-1185">Reference proteome</keyword>
<evidence type="ECO:0000256" key="2">
    <source>
        <dbReference type="ARBA" id="ARBA00022723"/>
    </source>
</evidence>
<evidence type="ECO:0000259" key="5">
    <source>
        <dbReference type="PROSITE" id="PS51296"/>
    </source>
</evidence>
<protein>
    <submittedName>
        <fullName evidence="6">Rieske 2Fe-2S domain-containing protein</fullName>
    </submittedName>
</protein>
<evidence type="ECO:0000256" key="1">
    <source>
        <dbReference type="ARBA" id="ARBA00022714"/>
    </source>
</evidence>
<evidence type="ECO:0000313" key="7">
    <source>
        <dbReference type="Proteomes" id="UP001551675"/>
    </source>
</evidence>
<gene>
    <name evidence="6" type="ORF">AB0I59_20120</name>
</gene>
<dbReference type="PROSITE" id="PS51296">
    <property type="entry name" value="RIESKE"/>
    <property type="match status" value="1"/>
</dbReference>
<dbReference type="SUPFAM" id="SSF50022">
    <property type="entry name" value="ISP domain"/>
    <property type="match status" value="1"/>
</dbReference>
<feature type="domain" description="Rieske" evidence="5">
    <location>
        <begin position="6"/>
        <end position="100"/>
    </location>
</feature>
<dbReference type="EMBL" id="JBFALK010000010">
    <property type="protein sequence ID" value="MEV0970941.1"/>
    <property type="molecule type" value="Genomic_DNA"/>
</dbReference>
<dbReference type="Pfam" id="PF00355">
    <property type="entry name" value="Rieske"/>
    <property type="match status" value="1"/>
</dbReference>
<comment type="caution">
    <text evidence="6">The sequence shown here is derived from an EMBL/GenBank/DDBJ whole genome shotgun (WGS) entry which is preliminary data.</text>
</comment>
<dbReference type="RefSeq" id="WP_358134837.1">
    <property type="nucleotide sequence ID" value="NZ_JBFALK010000010.1"/>
</dbReference>
<sequence length="113" mass="12680">MTAREWVEVAALRDLARRGRTLVTVGDEQIGLFMIDGTVYALRDVCVHKQRSLTKGTILRGRVICPGHQWAFDPATGRADGQDRCQPTYEVRVEDGAVFVDPRPRTLAAEENR</sequence>
<keyword evidence="2" id="KW-0479">Metal-binding</keyword>
<dbReference type="Gene3D" id="2.102.10.10">
    <property type="entry name" value="Rieske [2Fe-2S] iron-sulphur domain"/>
    <property type="match status" value="1"/>
</dbReference>
<organism evidence="6 7">
    <name type="scientific">Microtetraspora glauca</name>
    <dbReference type="NCBI Taxonomy" id="1996"/>
    <lineage>
        <taxon>Bacteria</taxon>
        <taxon>Bacillati</taxon>
        <taxon>Actinomycetota</taxon>
        <taxon>Actinomycetes</taxon>
        <taxon>Streptosporangiales</taxon>
        <taxon>Streptosporangiaceae</taxon>
        <taxon>Microtetraspora</taxon>
    </lineage>
</organism>
<evidence type="ECO:0000256" key="4">
    <source>
        <dbReference type="ARBA" id="ARBA00023014"/>
    </source>
</evidence>
<proteinExistence type="predicted"/>
<reference evidence="6 7" key="1">
    <citation type="submission" date="2024-06" db="EMBL/GenBank/DDBJ databases">
        <title>The Natural Products Discovery Center: Release of the First 8490 Sequenced Strains for Exploring Actinobacteria Biosynthetic Diversity.</title>
        <authorList>
            <person name="Kalkreuter E."/>
            <person name="Kautsar S.A."/>
            <person name="Yang D."/>
            <person name="Bader C.D."/>
            <person name="Teijaro C.N."/>
            <person name="Fluegel L."/>
            <person name="Davis C.M."/>
            <person name="Simpson J.R."/>
            <person name="Lauterbach L."/>
            <person name="Steele A.D."/>
            <person name="Gui C."/>
            <person name="Meng S."/>
            <person name="Li G."/>
            <person name="Viehrig K."/>
            <person name="Ye F."/>
            <person name="Su P."/>
            <person name="Kiefer A.F."/>
            <person name="Nichols A."/>
            <person name="Cepeda A.J."/>
            <person name="Yan W."/>
            <person name="Fan B."/>
            <person name="Jiang Y."/>
            <person name="Adhikari A."/>
            <person name="Zheng C.-J."/>
            <person name="Schuster L."/>
            <person name="Cowan T.M."/>
            <person name="Smanski M.J."/>
            <person name="Chevrette M.G."/>
            <person name="De Carvalho L.P.S."/>
            <person name="Shen B."/>
        </authorList>
    </citation>
    <scope>NUCLEOTIDE SEQUENCE [LARGE SCALE GENOMIC DNA]</scope>
    <source>
        <strain evidence="6 7">NPDC050100</strain>
    </source>
</reference>
<keyword evidence="4" id="KW-0411">Iron-sulfur</keyword>
<name>A0ABV3GH11_MICGL</name>
<dbReference type="PANTHER" id="PTHR21496:SF23">
    <property type="entry name" value="3-PHENYLPROPIONATE_CINNAMIC ACID DIOXYGENASE FERREDOXIN SUBUNIT"/>
    <property type="match status" value="1"/>
</dbReference>
<evidence type="ECO:0000313" key="6">
    <source>
        <dbReference type="EMBL" id="MEV0970941.1"/>
    </source>
</evidence>
<accession>A0ABV3GH11</accession>